<reference evidence="1" key="1">
    <citation type="submission" date="2016-04" db="EMBL/GenBank/DDBJ databases">
        <authorList>
            <person name="Evans L.H."/>
            <person name="Alamgir A."/>
            <person name="Owens N."/>
            <person name="Weber N.D."/>
            <person name="Virtaneva K."/>
            <person name="Barbian K."/>
            <person name="Babar A."/>
            <person name="Rosenke K."/>
        </authorList>
    </citation>
    <scope>NUCLEOTIDE SEQUENCE</scope>
    <source>
        <strain evidence="1">92-2</strain>
    </source>
</reference>
<protein>
    <submittedName>
        <fullName evidence="1">Putative F, portal protein</fullName>
    </submittedName>
</protein>
<dbReference type="EMBL" id="FLUP01000001">
    <property type="protein sequence ID" value="SBV96759.1"/>
    <property type="molecule type" value="Genomic_DNA"/>
</dbReference>
<evidence type="ECO:0000313" key="1">
    <source>
        <dbReference type="EMBL" id="SBV96759.1"/>
    </source>
</evidence>
<sequence>MANILINPNAAPTRADLAVHSDGSLDLASYVAEILPNPDAVLSSLGGNVKEYSKLRRDDQVAALMQQRQDKLVAAEYEVVPGGDDARDVAAADFLREQLAAIQFDLACRKMHGSILYGYGVAECLWGRDAGRITLANIKVRKSSRFGYAKDGLLKLIVQAEYRPMPPRKFWCVTWGAEDDDSPYGTGLGHALWWPVYLKRNGARFWAAFLDRFGVPTTKAIYQPDSSEAETERRKRTALEAAMSLRSEGAVAMPEGFDVSLVEATSNGAADFKSFLAYWDDAIAKIILSQTGTSRIGQYSGTAEVHSGVSTSVVKADADLLCQSFNCGPAVWLTDWNFPGAKPPKVWRKVEDNAKIKAESERDKDIAALGLELTDEEITRRYGNGWQRKRAESGPAFAEYGQQTATVATPTPYSQTLSAQAQTLSDGAHTSMIDSIRAELDAAVARGDDLASFAERMLTLNKLHGVDELAALLSGALITAELAGRAGEE</sequence>
<dbReference type="InterPro" id="IPR009279">
    <property type="entry name" value="Portal_Mu"/>
</dbReference>
<dbReference type="AlphaFoldDB" id="A0A212JBG7"/>
<dbReference type="Pfam" id="PF06074">
    <property type="entry name" value="Portal_Mu"/>
    <property type="match status" value="1"/>
</dbReference>
<name>A0A212JBG7_9BACT</name>
<gene>
    <name evidence="1" type="ORF">KM92DES2_10834</name>
</gene>
<accession>A0A212JBG7</accession>
<dbReference type="RefSeq" id="WP_227118612.1">
    <property type="nucleotide sequence ID" value="NZ_LT598928.1"/>
</dbReference>
<organism evidence="1">
    <name type="scientific">uncultured Desulfovibrio sp</name>
    <dbReference type="NCBI Taxonomy" id="167968"/>
    <lineage>
        <taxon>Bacteria</taxon>
        <taxon>Pseudomonadati</taxon>
        <taxon>Thermodesulfobacteriota</taxon>
        <taxon>Desulfovibrionia</taxon>
        <taxon>Desulfovibrionales</taxon>
        <taxon>Desulfovibrionaceae</taxon>
        <taxon>Desulfovibrio</taxon>
        <taxon>environmental samples</taxon>
    </lineage>
</organism>
<proteinExistence type="predicted"/>